<proteinExistence type="inferred from homology"/>
<dbReference type="PANTHER" id="PTHR30625">
    <property type="entry name" value="PROTEIN TOLQ"/>
    <property type="match status" value="1"/>
</dbReference>
<dbReference type="AlphaFoldDB" id="A0A517YB40"/>
<dbReference type="PANTHER" id="PTHR30625:SF11">
    <property type="entry name" value="MOTA_TOLQ_EXBB PROTON CHANNEL DOMAIN-CONTAINING PROTEIN"/>
    <property type="match status" value="1"/>
</dbReference>
<dbReference type="KEGG" id="aagg:ETAA8_25450"/>
<comment type="subcellular location">
    <subcellularLocation>
        <location evidence="1">Cell membrane</location>
        <topology evidence="1">Multi-pass membrane protein</topology>
    </subcellularLocation>
    <subcellularLocation>
        <location evidence="6">Membrane</location>
        <topology evidence="6">Multi-pass membrane protein</topology>
    </subcellularLocation>
</comment>
<sequence>MSQEIKSPAANKQNALWSLISGVGWPLMLGLGLAVIFYALIYRGPLHHPSMIRYFGGHPINIIETALFFIGLVALINKMLDVIAQQASLGAISLGEFNGPQPTTKAGELLDILSSLSKRLQETYLGRRLTDALEAVERNGSADKLEEELKYLSDMDGGRQQESYSLVRIIIWATPMLGFLGTVVGITAALGDLGKELGSQSADAGGGLQGAMTGLLAGLYVAFDTTAIALCFSIVLMFIQYGIDRVEMELLGQVDKRAAQELIGRFEMVGASSDPQLQSIHRMTQLVVAGTEQLVLRQAELWQQTIHSAHGHWDRLQQSSGQQLQASLTASLTESLEQHATHLARIEHSSAEHMLKRWEQWQGALNENAKLLYAQQQEMARQGELMTQAIRAAGDVVQLEKALNSNLSALAGSKNFEETVMSLAAAIHLLNSRLGRSDAQHVELGPQGRSRAA</sequence>
<feature type="transmembrane region" description="Helical" evidence="7">
    <location>
        <begin position="54"/>
        <end position="76"/>
    </location>
</feature>
<accession>A0A517YB40</accession>
<keyword evidence="6" id="KW-0653">Protein transport</keyword>
<dbReference type="GO" id="GO:0017038">
    <property type="term" value="P:protein import"/>
    <property type="evidence" value="ECO:0007669"/>
    <property type="project" value="TreeGrafter"/>
</dbReference>
<evidence type="ECO:0000256" key="2">
    <source>
        <dbReference type="ARBA" id="ARBA00022475"/>
    </source>
</evidence>
<keyword evidence="2" id="KW-1003">Cell membrane</keyword>
<evidence type="ECO:0000256" key="4">
    <source>
        <dbReference type="ARBA" id="ARBA00022989"/>
    </source>
</evidence>
<dbReference type="InterPro" id="IPR002898">
    <property type="entry name" value="MotA_ExbB_proton_chnl"/>
</dbReference>
<keyword evidence="3 7" id="KW-0812">Transmembrane</keyword>
<name>A0A517YB40_9BACT</name>
<dbReference type="EMBL" id="CP036274">
    <property type="protein sequence ID" value="QDU27457.1"/>
    <property type="molecule type" value="Genomic_DNA"/>
</dbReference>
<evidence type="ECO:0000256" key="6">
    <source>
        <dbReference type="RuleBase" id="RU004057"/>
    </source>
</evidence>
<evidence type="ECO:0000313" key="9">
    <source>
        <dbReference type="EMBL" id="QDU27457.1"/>
    </source>
</evidence>
<feature type="transmembrane region" description="Helical" evidence="7">
    <location>
        <begin position="169"/>
        <end position="191"/>
    </location>
</feature>
<keyword evidence="4 7" id="KW-1133">Transmembrane helix</keyword>
<evidence type="ECO:0000259" key="8">
    <source>
        <dbReference type="Pfam" id="PF01618"/>
    </source>
</evidence>
<dbReference type="Pfam" id="PF01618">
    <property type="entry name" value="MotA_ExbB"/>
    <property type="match status" value="1"/>
</dbReference>
<evidence type="ECO:0000313" key="10">
    <source>
        <dbReference type="Proteomes" id="UP000315017"/>
    </source>
</evidence>
<keyword evidence="6" id="KW-0813">Transport</keyword>
<evidence type="ECO:0000256" key="7">
    <source>
        <dbReference type="SAM" id="Phobius"/>
    </source>
</evidence>
<feature type="transmembrane region" description="Helical" evidence="7">
    <location>
        <begin position="211"/>
        <end position="239"/>
    </location>
</feature>
<gene>
    <name evidence="9" type="ORF">ETAA8_25450</name>
</gene>
<organism evidence="9 10">
    <name type="scientific">Anatilimnocola aggregata</name>
    <dbReference type="NCBI Taxonomy" id="2528021"/>
    <lineage>
        <taxon>Bacteria</taxon>
        <taxon>Pseudomonadati</taxon>
        <taxon>Planctomycetota</taxon>
        <taxon>Planctomycetia</taxon>
        <taxon>Pirellulales</taxon>
        <taxon>Pirellulaceae</taxon>
        <taxon>Anatilimnocola</taxon>
    </lineage>
</organism>
<evidence type="ECO:0000256" key="3">
    <source>
        <dbReference type="ARBA" id="ARBA00022692"/>
    </source>
</evidence>
<evidence type="ECO:0000256" key="1">
    <source>
        <dbReference type="ARBA" id="ARBA00004651"/>
    </source>
</evidence>
<dbReference type="InterPro" id="IPR050790">
    <property type="entry name" value="ExbB/TolQ_transport"/>
</dbReference>
<protein>
    <submittedName>
        <fullName evidence="9">MotA/TolQ/ExbB proton channel family protein</fullName>
    </submittedName>
</protein>
<dbReference type="Proteomes" id="UP000315017">
    <property type="component" value="Chromosome"/>
</dbReference>
<comment type="similarity">
    <text evidence="6">Belongs to the exbB/tolQ family.</text>
</comment>
<evidence type="ECO:0000256" key="5">
    <source>
        <dbReference type="ARBA" id="ARBA00023136"/>
    </source>
</evidence>
<dbReference type="GO" id="GO:0005886">
    <property type="term" value="C:plasma membrane"/>
    <property type="evidence" value="ECO:0007669"/>
    <property type="project" value="UniProtKB-SubCell"/>
</dbReference>
<dbReference type="OrthoDB" id="230181at2"/>
<dbReference type="RefSeq" id="WP_145088305.1">
    <property type="nucleotide sequence ID" value="NZ_CP036274.1"/>
</dbReference>
<feature type="transmembrane region" description="Helical" evidence="7">
    <location>
        <begin position="16"/>
        <end position="42"/>
    </location>
</feature>
<reference evidence="9 10" key="1">
    <citation type="submission" date="2019-02" db="EMBL/GenBank/DDBJ databases">
        <title>Deep-cultivation of Planctomycetes and their phenomic and genomic characterization uncovers novel biology.</title>
        <authorList>
            <person name="Wiegand S."/>
            <person name="Jogler M."/>
            <person name="Boedeker C."/>
            <person name="Pinto D."/>
            <person name="Vollmers J."/>
            <person name="Rivas-Marin E."/>
            <person name="Kohn T."/>
            <person name="Peeters S.H."/>
            <person name="Heuer A."/>
            <person name="Rast P."/>
            <person name="Oberbeckmann S."/>
            <person name="Bunk B."/>
            <person name="Jeske O."/>
            <person name="Meyerdierks A."/>
            <person name="Storesund J.E."/>
            <person name="Kallscheuer N."/>
            <person name="Luecker S."/>
            <person name="Lage O.M."/>
            <person name="Pohl T."/>
            <person name="Merkel B.J."/>
            <person name="Hornburger P."/>
            <person name="Mueller R.-W."/>
            <person name="Bruemmer F."/>
            <person name="Labrenz M."/>
            <person name="Spormann A.M."/>
            <person name="Op den Camp H."/>
            <person name="Overmann J."/>
            <person name="Amann R."/>
            <person name="Jetten M.S.M."/>
            <person name="Mascher T."/>
            <person name="Medema M.H."/>
            <person name="Devos D.P."/>
            <person name="Kaster A.-K."/>
            <person name="Ovreas L."/>
            <person name="Rohde M."/>
            <person name="Galperin M.Y."/>
            <person name="Jogler C."/>
        </authorList>
    </citation>
    <scope>NUCLEOTIDE SEQUENCE [LARGE SCALE GENOMIC DNA]</scope>
    <source>
        <strain evidence="9 10">ETA_A8</strain>
    </source>
</reference>
<feature type="domain" description="MotA/TolQ/ExbB proton channel" evidence="8">
    <location>
        <begin position="126"/>
        <end position="238"/>
    </location>
</feature>
<keyword evidence="10" id="KW-1185">Reference proteome</keyword>
<keyword evidence="5 7" id="KW-0472">Membrane</keyword>